<dbReference type="EMBL" id="CAKXYY010000001">
    <property type="protein sequence ID" value="CAH2350255.1"/>
    <property type="molecule type" value="Genomic_DNA"/>
</dbReference>
<evidence type="ECO:0000259" key="2">
    <source>
        <dbReference type="Pfam" id="PF03109"/>
    </source>
</evidence>
<dbReference type="Proteomes" id="UP000837801">
    <property type="component" value="Unassembled WGS sequence"/>
</dbReference>
<accession>A0A9P0QKE1</accession>
<comment type="similarity">
    <text evidence="1">Belongs to the protein kinase superfamily. ADCK protein kinase family.</text>
</comment>
<dbReference type="InterPro" id="IPR011009">
    <property type="entry name" value="Kinase-like_dom_sf"/>
</dbReference>
<dbReference type="InterPro" id="IPR045307">
    <property type="entry name" value="ADCK1_dom"/>
</dbReference>
<dbReference type="OrthoDB" id="427480at2759"/>
<protein>
    <submittedName>
        <fullName evidence="3">ABC1 family protein Mcp2p</fullName>
    </submittedName>
</protein>
<dbReference type="CDD" id="cd13969">
    <property type="entry name" value="ADCK1-like"/>
    <property type="match status" value="1"/>
</dbReference>
<comment type="caution">
    <text evidence="3">The sequence shown here is derived from an EMBL/GenBank/DDBJ whole genome shotgun (WGS) entry which is preliminary data.</text>
</comment>
<keyword evidence="4" id="KW-1185">Reference proteome</keyword>
<dbReference type="InterPro" id="IPR051130">
    <property type="entry name" value="Mito_struct-func_regulator"/>
</dbReference>
<evidence type="ECO:0000313" key="4">
    <source>
        <dbReference type="Proteomes" id="UP000837801"/>
    </source>
</evidence>
<proteinExistence type="inferred from homology"/>
<sequence length="564" mass="64868">MISSSRSFLSTVSPGFLRCQRQLSNSSRAKLQPKSPSKVFRNLAVGGTLTGLSVYGLDQYYDKVISRSFRAVRALLWVAYQYSSNASSYDSMHDLHDIAAEELLKMIEANKGLYIKLGQAIANQGTLFPIEYQRRFNRLYDNAPVDKWQDIDTLLKKNFGSDYETDMFHSIEHTPIASASIAQVHRAVLKVHNESNGTVENVDVAVKVQHPYVENQINVDLLVYRLITKVYERVFDIPMAFFSSYVSSQLEKETDFVNEQRNTEKLEFLLETDTSKSKYLQKVRVPKVYTSTRQVLIGEWIDGVSLSDKDKLIDQGFDLSLLMTQYLQSLAKQIFEYGFVHSDPHPGNLIARFNDKNVQELVILDHGLYVDLPMKFRNEYSRLFESIFQFNRSGIKEIADSWGIGNVEVFATLVQLRPIKMDGDSPDGNSKQDINDLLHDFLNDKSKFPLELIFISRTMRMMQNLNQTYGSPVNRISILTKESVSALLKDSKSRKDWFIQTLKFLPVRFAFFLNDLAFWFIRLRQVLLGDRYGGKKIGLEDYLETYMKNTAKSVGIEWVDESEV</sequence>
<dbReference type="PANTHER" id="PTHR43173:SF37">
    <property type="entry name" value="ABC1 FAMILY PROTEIN C10F6.14C"/>
    <property type="match status" value="1"/>
</dbReference>
<evidence type="ECO:0000313" key="3">
    <source>
        <dbReference type="EMBL" id="CAH2350255.1"/>
    </source>
</evidence>
<organism evidence="3 4">
    <name type="scientific">[Candida] railenensis</name>
    <dbReference type="NCBI Taxonomy" id="45579"/>
    <lineage>
        <taxon>Eukaryota</taxon>
        <taxon>Fungi</taxon>
        <taxon>Dikarya</taxon>
        <taxon>Ascomycota</taxon>
        <taxon>Saccharomycotina</taxon>
        <taxon>Pichiomycetes</taxon>
        <taxon>Debaryomycetaceae</taxon>
        <taxon>Kurtzmaniella</taxon>
    </lineage>
</organism>
<dbReference type="Pfam" id="PF03109">
    <property type="entry name" value="ABC1"/>
    <property type="match status" value="1"/>
</dbReference>
<gene>
    <name evidence="3" type="ORF">CLIB1423_01S05974</name>
</gene>
<dbReference type="AlphaFoldDB" id="A0A9P0QKE1"/>
<dbReference type="PANTHER" id="PTHR43173">
    <property type="entry name" value="ABC1 FAMILY PROTEIN"/>
    <property type="match status" value="1"/>
</dbReference>
<reference evidence="3" key="1">
    <citation type="submission" date="2022-03" db="EMBL/GenBank/DDBJ databases">
        <authorList>
            <person name="Legras J.-L."/>
            <person name="Devillers H."/>
            <person name="Grondin C."/>
        </authorList>
    </citation>
    <scope>NUCLEOTIDE SEQUENCE</scope>
    <source>
        <strain evidence="3">CLIB 1423</strain>
    </source>
</reference>
<feature type="domain" description="ABC1 atypical kinase-like" evidence="2">
    <location>
        <begin position="139"/>
        <end position="398"/>
    </location>
</feature>
<name>A0A9P0QKE1_9ASCO</name>
<dbReference type="SUPFAM" id="SSF56112">
    <property type="entry name" value="Protein kinase-like (PK-like)"/>
    <property type="match status" value="1"/>
</dbReference>
<dbReference type="InterPro" id="IPR004147">
    <property type="entry name" value="ABC1_dom"/>
</dbReference>
<evidence type="ECO:0000256" key="1">
    <source>
        <dbReference type="ARBA" id="ARBA00009670"/>
    </source>
</evidence>